<gene>
    <name evidence="2" type="ORF">QF035_000313</name>
</gene>
<dbReference type="Proteomes" id="UP001230328">
    <property type="component" value="Unassembled WGS sequence"/>
</dbReference>
<evidence type="ECO:0000256" key="1">
    <source>
        <dbReference type="SAM" id="MobiDB-lite"/>
    </source>
</evidence>
<dbReference type="RefSeq" id="WP_307517617.1">
    <property type="nucleotide sequence ID" value="NZ_JAUSZI010000002.1"/>
</dbReference>
<feature type="compositionally biased region" description="Low complexity" evidence="1">
    <location>
        <begin position="165"/>
        <end position="176"/>
    </location>
</feature>
<reference evidence="2 3" key="1">
    <citation type="submission" date="2023-07" db="EMBL/GenBank/DDBJ databases">
        <title>Comparative genomics of wheat-associated soil bacteria to identify genetic determinants of phenazine resistance.</title>
        <authorList>
            <person name="Mouncey N."/>
        </authorList>
    </citation>
    <scope>NUCLEOTIDE SEQUENCE [LARGE SCALE GENOMIC DNA]</scope>
    <source>
        <strain evidence="2 3">V2I4</strain>
    </source>
</reference>
<sequence>MSDAMVMRYSGWTFAFDGRSLTITRRGMPWRRKRVEHLPLSRLRACYLLKSEVHGGESLNFWLVYDTDLVHIGLNRQYYEDDAYWFAGYLSEAIREGLRWIFQNTIGLGPHSEPELLRVVRRRRNSIRTTSARATCLSVRGRCARRTTWRPAAGSPVRPGPPTCRPTTTARWTTPHRTSRTGGP</sequence>
<name>A0ABU0SGP3_9ACTN</name>
<accession>A0ABU0SGP3</accession>
<keyword evidence="3" id="KW-1185">Reference proteome</keyword>
<proteinExistence type="predicted"/>
<feature type="region of interest" description="Disordered" evidence="1">
    <location>
        <begin position="150"/>
        <end position="184"/>
    </location>
</feature>
<protein>
    <submittedName>
        <fullName evidence="2">Uncharacterized protein</fullName>
    </submittedName>
</protein>
<dbReference type="EMBL" id="JAUSZI010000002">
    <property type="protein sequence ID" value="MDQ1022731.1"/>
    <property type="molecule type" value="Genomic_DNA"/>
</dbReference>
<organism evidence="2 3">
    <name type="scientific">Streptomyces umbrinus</name>
    <dbReference type="NCBI Taxonomy" id="67370"/>
    <lineage>
        <taxon>Bacteria</taxon>
        <taxon>Bacillati</taxon>
        <taxon>Actinomycetota</taxon>
        <taxon>Actinomycetes</taxon>
        <taxon>Kitasatosporales</taxon>
        <taxon>Streptomycetaceae</taxon>
        <taxon>Streptomyces</taxon>
        <taxon>Streptomyces phaeochromogenes group</taxon>
    </lineage>
</organism>
<comment type="caution">
    <text evidence="2">The sequence shown here is derived from an EMBL/GenBank/DDBJ whole genome shotgun (WGS) entry which is preliminary data.</text>
</comment>
<evidence type="ECO:0000313" key="2">
    <source>
        <dbReference type="EMBL" id="MDQ1022731.1"/>
    </source>
</evidence>
<evidence type="ECO:0000313" key="3">
    <source>
        <dbReference type="Proteomes" id="UP001230328"/>
    </source>
</evidence>